<dbReference type="AlphaFoldDB" id="A0A840IQE1"/>
<sequence length="150" mass="15168">MSIPSSTGTTTTTGVPDDRDLTATQHSPAVRGTTALRLGVAALVVLGVNTVLGLVAGALDHGGTGTGLSPTMFLPATLVGLLAGAGGWTLLARWVPRALRVVVPVVLVLTWIPDLLLFTTGATAVNVAGLMLMHLAVAATVVLAMRTPRG</sequence>
<dbReference type="Proteomes" id="UP000581769">
    <property type="component" value="Unassembled WGS sequence"/>
</dbReference>
<evidence type="ECO:0000313" key="3">
    <source>
        <dbReference type="EMBL" id="MBB4683254.1"/>
    </source>
</evidence>
<feature type="transmembrane region" description="Helical" evidence="2">
    <location>
        <begin position="98"/>
        <end position="118"/>
    </location>
</feature>
<evidence type="ECO:0000256" key="2">
    <source>
        <dbReference type="SAM" id="Phobius"/>
    </source>
</evidence>
<evidence type="ECO:0000313" key="4">
    <source>
        <dbReference type="Proteomes" id="UP000581769"/>
    </source>
</evidence>
<dbReference type="InterPro" id="IPR045713">
    <property type="entry name" value="DUF6069"/>
</dbReference>
<keyword evidence="2" id="KW-1133">Transmembrane helix</keyword>
<dbReference type="Pfam" id="PF19545">
    <property type="entry name" value="DUF6069"/>
    <property type="match status" value="1"/>
</dbReference>
<feature type="transmembrane region" description="Helical" evidence="2">
    <location>
        <begin position="124"/>
        <end position="145"/>
    </location>
</feature>
<feature type="transmembrane region" description="Helical" evidence="2">
    <location>
        <begin position="35"/>
        <end position="59"/>
    </location>
</feature>
<keyword evidence="4" id="KW-1185">Reference proteome</keyword>
<name>A0A840IQE1_9PSEU</name>
<dbReference type="EMBL" id="JACHMG010000001">
    <property type="protein sequence ID" value="MBB4683254.1"/>
    <property type="molecule type" value="Genomic_DNA"/>
</dbReference>
<keyword evidence="2" id="KW-0472">Membrane</keyword>
<feature type="transmembrane region" description="Helical" evidence="2">
    <location>
        <begin position="71"/>
        <end position="91"/>
    </location>
</feature>
<accession>A0A840IQE1</accession>
<feature type="region of interest" description="Disordered" evidence="1">
    <location>
        <begin position="1"/>
        <end position="26"/>
    </location>
</feature>
<gene>
    <name evidence="3" type="ORF">BJY18_000739</name>
</gene>
<organism evidence="3 4">
    <name type="scientific">Amycolatopsis jiangsuensis</name>
    <dbReference type="NCBI Taxonomy" id="1181879"/>
    <lineage>
        <taxon>Bacteria</taxon>
        <taxon>Bacillati</taxon>
        <taxon>Actinomycetota</taxon>
        <taxon>Actinomycetes</taxon>
        <taxon>Pseudonocardiales</taxon>
        <taxon>Pseudonocardiaceae</taxon>
        <taxon>Amycolatopsis</taxon>
    </lineage>
</organism>
<proteinExistence type="predicted"/>
<protein>
    <submittedName>
        <fullName evidence="3">Uncharacterized protein</fullName>
    </submittedName>
</protein>
<dbReference type="RefSeq" id="WP_221457541.1">
    <property type="nucleotide sequence ID" value="NZ_JACHMG010000001.1"/>
</dbReference>
<reference evidence="3 4" key="1">
    <citation type="submission" date="2020-08" db="EMBL/GenBank/DDBJ databases">
        <title>Sequencing the genomes of 1000 actinobacteria strains.</title>
        <authorList>
            <person name="Klenk H.-P."/>
        </authorList>
    </citation>
    <scope>NUCLEOTIDE SEQUENCE [LARGE SCALE GENOMIC DNA]</scope>
    <source>
        <strain evidence="3 4">DSM 45859</strain>
    </source>
</reference>
<keyword evidence="2" id="KW-0812">Transmembrane</keyword>
<evidence type="ECO:0000256" key="1">
    <source>
        <dbReference type="SAM" id="MobiDB-lite"/>
    </source>
</evidence>
<comment type="caution">
    <text evidence="3">The sequence shown here is derived from an EMBL/GenBank/DDBJ whole genome shotgun (WGS) entry which is preliminary data.</text>
</comment>